<name>A0A4P9Y333_9FUNG</name>
<dbReference type="EMBL" id="KZ988047">
    <property type="protein sequence ID" value="RKP13336.1"/>
    <property type="molecule type" value="Genomic_DNA"/>
</dbReference>
<evidence type="ECO:0000313" key="3">
    <source>
        <dbReference type="EMBL" id="RKP13336.1"/>
    </source>
</evidence>
<accession>A0A4P9Y333</accession>
<dbReference type="Gene3D" id="3.90.25.10">
    <property type="entry name" value="UDP-galactose 4-epimerase, domain 1"/>
    <property type="match status" value="1"/>
</dbReference>
<keyword evidence="4" id="KW-1185">Reference proteome</keyword>
<feature type="domain" description="NAD(P)-binding" evidence="2">
    <location>
        <begin position="34"/>
        <end position="194"/>
    </location>
</feature>
<organism evidence="3 4">
    <name type="scientific">Piptocephalis cylindrospora</name>
    <dbReference type="NCBI Taxonomy" id="1907219"/>
    <lineage>
        <taxon>Eukaryota</taxon>
        <taxon>Fungi</taxon>
        <taxon>Fungi incertae sedis</taxon>
        <taxon>Zoopagomycota</taxon>
        <taxon>Zoopagomycotina</taxon>
        <taxon>Zoopagomycetes</taxon>
        <taxon>Zoopagales</taxon>
        <taxon>Piptocephalidaceae</taxon>
        <taxon>Piptocephalis</taxon>
    </lineage>
</organism>
<sequence length="316" mass="34846">MTKSSRTVFITSADSHLGHKVAERMLTGEMREYYSKVVAGCVIPDKSKDLTQLGAKVVSYDIGSLESLADAMKGADLLLIIPPGDTRMGSLTTRMMDAGKAAKIPAMVLVSNIAVGSQQATVGKWISMYQDMEKHLKAQDVKEYSILRIAPLQEDLLLYARSIQDTGTLRLPMGDGRVSPIRMIDVADFISRALSGQGPAHEDFPPDRELNGGDEEKGDGRSETMDGKSMSKALSEATGKQVDFKDLSHQDATDLLRKNPMLDQSEWGLMMEVWDLVRARQLADTTPIYQDVMDRPQLSIHGFFRENASNFAPTNM</sequence>
<dbReference type="Proteomes" id="UP000267251">
    <property type="component" value="Unassembled WGS sequence"/>
</dbReference>
<dbReference type="InterPro" id="IPR016040">
    <property type="entry name" value="NAD(P)-bd_dom"/>
</dbReference>
<evidence type="ECO:0000256" key="1">
    <source>
        <dbReference type="SAM" id="MobiDB-lite"/>
    </source>
</evidence>
<reference evidence="4" key="1">
    <citation type="journal article" date="2018" name="Nat. Microbiol.">
        <title>Leveraging single-cell genomics to expand the fungal tree of life.</title>
        <authorList>
            <person name="Ahrendt S.R."/>
            <person name="Quandt C.A."/>
            <person name="Ciobanu D."/>
            <person name="Clum A."/>
            <person name="Salamov A."/>
            <person name="Andreopoulos B."/>
            <person name="Cheng J.F."/>
            <person name="Woyke T."/>
            <person name="Pelin A."/>
            <person name="Henrissat B."/>
            <person name="Reynolds N.K."/>
            <person name="Benny G.L."/>
            <person name="Smith M.E."/>
            <person name="James T.Y."/>
            <person name="Grigoriev I.V."/>
        </authorList>
    </citation>
    <scope>NUCLEOTIDE SEQUENCE [LARGE SCALE GENOMIC DNA]</scope>
</reference>
<proteinExistence type="predicted"/>
<dbReference type="OrthoDB" id="10254221at2759"/>
<dbReference type="PANTHER" id="PTHR43162">
    <property type="match status" value="1"/>
</dbReference>
<gene>
    <name evidence="3" type="ORF">BJ684DRAFT_10202</name>
</gene>
<dbReference type="SUPFAM" id="SSF51735">
    <property type="entry name" value="NAD(P)-binding Rossmann-fold domains"/>
    <property type="match status" value="1"/>
</dbReference>
<dbReference type="InterPro" id="IPR051604">
    <property type="entry name" value="Ergot_Alk_Oxidoreductase"/>
</dbReference>
<evidence type="ECO:0000313" key="4">
    <source>
        <dbReference type="Proteomes" id="UP000267251"/>
    </source>
</evidence>
<dbReference type="Gene3D" id="3.40.50.720">
    <property type="entry name" value="NAD(P)-binding Rossmann-like Domain"/>
    <property type="match status" value="1"/>
</dbReference>
<dbReference type="AlphaFoldDB" id="A0A4P9Y333"/>
<dbReference type="InterPro" id="IPR036291">
    <property type="entry name" value="NAD(P)-bd_dom_sf"/>
</dbReference>
<evidence type="ECO:0000259" key="2">
    <source>
        <dbReference type="Pfam" id="PF13460"/>
    </source>
</evidence>
<dbReference type="PANTHER" id="PTHR43162:SF1">
    <property type="entry name" value="PRESTALK A DIFFERENTIATION PROTEIN A"/>
    <property type="match status" value="1"/>
</dbReference>
<feature type="compositionally biased region" description="Basic and acidic residues" evidence="1">
    <location>
        <begin position="200"/>
        <end position="226"/>
    </location>
</feature>
<feature type="region of interest" description="Disordered" evidence="1">
    <location>
        <begin position="196"/>
        <end position="239"/>
    </location>
</feature>
<dbReference type="Pfam" id="PF13460">
    <property type="entry name" value="NAD_binding_10"/>
    <property type="match status" value="1"/>
</dbReference>
<protein>
    <recommendedName>
        <fullName evidence="2">NAD(P)-binding domain-containing protein</fullName>
    </recommendedName>
</protein>